<accession>A0A8J8NFU6</accession>
<reference evidence="1" key="1">
    <citation type="submission" date="2019-06" db="EMBL/GenBank/DDBJ databases">
        <authorList>
            <person name="Zheng W."/>
        </authorList>
    </citation>
    <scope>NUCLEOTIDE SEQUENCE</scope>
    <source>
        <strain evidence="1">QDHG01</strain>
    </source>
</reference>
<organism evidence="1 2">
    <name type="scientific">Halteria grandinella</name>
    <dbReference type="NCBI Taxonomy" id="5974"/>
    <lineage>
        <taxon>Eukaryota</taxon>
        <taxon>Sar</taxon>
        <taxon>Alveolata</taxon>
        <taxon>Ciliophora</taxon>
        <taxon>Intramacronucleata</taxon>
        <taxon>Spirotrichea</taxon>
        <taxon>Stichotrichia</taxon>
        <taxon>Sporadotrichida</taxon>
        <taxon>Halteriidae</taxon>
        <taxon>Halteria</taxon>
    </lineage>
</organism>
<evidence type="ECO:0000313" key="1">
    <source>
        <dbReference type="EMBL" id="TNV73585.1"/>
    </source>
</evidence>
<comment type="caution">
    <text evidence="1">The sequence shown here is derived from an EMBL/GenBank/DDBJ whole genome shotgun (WGS) entry which is preliminary data.</text>
</comment>
<keyword evidence="2" id="KW-1185">Reference proteome</keyword>
<proteinExistence type="predicted"/>
<evidence type="ECO:0000313" key="2">
    <source>
        <dbReference type="Proteomes" id="UP000785679"/>
    </source>
</evidence>
<sequence length="182" mass="21275">MIAQYQSQSVIELILLYQNTKKLLIPNLQGKNVTQREHKSSNYAQNVLKNHQFSSLSEQSLQKNPWVSPQSKGEEIFSYLSHLYLFWSNFACMQVLEALNANALKVYSLLKTQNQINEFKLKDLEQYREEYATIKALISMQRSRESYNITYQSNTKSALIFKTHTLITNSQNRQSRSNRTLL</sequence>
<dbReference type="EMBL" id="RRYP01018562">
    <property type="protein sequence ID" value="TNV73585.1"/>
    <property type="molecule type" value="Genomic_DNA"/>
</dbReference>
<protein>
    <submittedName>
        <fullName evidence="1">Uncharacterized protein</fullName>
    </submittedName>
</protein>
<dbReference type="Proteomes" id="UP000785679">
    <property type="component" value="Unassembled WGS sequence"/>
</dbReference>
<name>A0A8J8NFU6_HALGN</name>
<gene>
    <name evidence="1" type="ORF">FGO68_gene13566</name>
</gene>
<dbReference type="AlphaFoldDB" id="A0A8J8NFU6"/>